<keyword evidence="2" id="KW-1185">Reference proteome</keyword>
<organism evidence="1 2">
    <name type="scientific">Dreissena polymorpha</name>
    <name type="common">Zebra mussel</name>
    <name type="synonym">Mytilus polymorpha</name>
    <dbReference type="NCBI Taxonomy" id="45954"/>
    <lineage>
        <taxon>Eukaryota</taxon>
        <taxon>Metazoa</taxon>
        <taxon>Spiralia</taxon>
        <taxon>Lophotrochozoa</taxon>
        <taxon>Mollusca</taxon>
        <taxon>Bivalvia</taxon>
        <taxon>Autobranchia</taxon>
        <taxon>Heteroconchia</taxon>
        <taxon>Euheterodonta</taxon>
        <taxon>Imparidentia</taxon>
        <taxon>Neoheterodontei</taxon>
        <taxon>Myida</taxon>
        <taxon>Dreissenoidea</taxon>
        <taxon>Dreissenidae</taxon>
        <taxon>Dreissena</taxon>
    </lineage>
</organism>
<dbReference type="Proteomes" id="UP000828390">
    <property type="component" value="Unassembled WGS sequence"/>
</dbReference>
<reference evidence="1" key="2">
    <citation type="submission" date="2020-11" db="EMBL/GenBank/DDBJ databases">
        <authorList>
            <person name="McCartney M.A."/>
            <person name="Auch B."/>
            <person name="Kono T."/>
            <person name="Mallez S."/>
            <person name="Becker A."/>
            <person name="Gohl D.M."/>
            <person name="Silverstein K.A.T."/>
            <person name="Koren S."/>
            <person name="Bechman K.B."/>
            <person name="Herman A."/>
            <person name="Abrahante J.E."/>
            <person name="Garbe J."/>
        </authorList>
    </citation>
    <scope>NUCLEOTIDE SEQUENCE</scope>
    <source>
        <strain evidence="1">Duluth1</strain>
        <tissue evidence="1">Whole animal</tissue>
    </source>
</reference>
<evidence type="ECO:0000313" key="2">
    <source>
        <dbReference type="Proteomes" id="UP000828390"/>
    </source>
</evidence>
<protein>
    <submittedName>
        <fullName evidence="1">Uncharacterized protein</fullName>
    </submittedName>
</protein>
<comment type="caution">
    <text evidence="1">The sequence shown here is derived from an EMBL/GenBank/DDBJ whole genome shotgun (WGS) entry which is preliminary data.</text>
</comment>
<evidence type="ECO:0000313" key="1">
    <source>
        <dbReference type="EMBL" id="KAH3858629.1"/>
    </source>
</evidence>
<gene>
    <name evidence="1" type="ORF">DPMN_101257</name>
</gene>
<accession>A0A9D4R856</accession>
<sequence>MHEYLSDIYYRVSDQYSKAAHERRRKLVPNLIHVRKDGKHVTLSNDALYVDRVLVTHHRACTGDAIMSHGINFVATPEVTELINRV</sequence>
<proteinExistence type="predicted"/>
<dbReference type="EMBL" id="JAIWYP010000003">
    <property type="protein sequence ID" value="KAH3858629.1"/>
    <property type="molecule type" value="Genomic_DNA"/>
</dbReference>
<name>A0A9D4R856_DREPO</name>
<reference evidence="1" key="1">
    <citation type="journal article" date="2019" name="bioRxiv">
        <title>The Genome of the Zebra Mussel, Dreissena polymorpha: A Resource for Invasive Species Research.</title>
        <authorList>
            <person name="McCartney M.A."/>
            <person name="Auch B."/>
            <person name="Kono T."/>
            <person name="Mallez S."/>
            <person name="Zhang Y."/>
            <person name="Obille A."/>
            <person name="Becker A."/>
            <person name="Abrahante J.E."/>
            <person name="Garbe J."/>
            <person name="Badalamenti J.P."/>
            <person name="Herman A."/>
            <person name="Mangelson H."/>
            <person name="Liachko I."/>
            <person name="Sullivan S."/>
            <person name="Sone E.D."/>
            <person name="Koren S."/>
            <person name="Silverstein K.A.T."/>
            <person name="Beckman K.B."/>
            <person name="Gohl D.M."/>
        </authorList>
    </citation>
    <scope>NUCLEOTIDE SEQUENCE</scope>
    <source>
        <strain evidence="1">Duluth1</strain>
        <tissue evidence="1">Whole animal</tissue>
    </source>
</reference>
<dbReference type="AlphaFoldDB" id="A0A9D4R856"/>